<dbReference type="PANTHER" id="PTHR31859">
    <property type="entry name" value="TETRATRICOPEPTIDE REPEAT PROTEIN 39 FAMILY MEMBER"/>
    <property type="match status" value="1"/>
</dbReference>
<dbReference type="InterPro" id="IPR019412">
    <property type="entry name" value="IML2/TPR_39"/>
</dbReference>
<dbReference type="HOGENOM" id="CLU_010086_3_0_1"/>
<evidence type="ECO:0008006" key="3">
    <source>
        <dbReference type="Google" id="ProtNLM"/>
    </source>
</evidence>
<dbReference type="EMBL" id="KE560993">
    <property type="protein sequence ID" value="EPZ34111.1"/>
    <property type="molecule type" value="Genomic_DNA"/>
</dbReference>
<dbReference type="GO" id="GO:0005634">
    <property type="term" value="C:nucleus"/>
    <property type="evidence" value="ECO:0007669"/>
    <property type="project" value="TreeGrafter"/>
</dbReference>
<accession>A0A075AV09</accession>
<evidence type="ECO:0000313" key="1">
    <source>
        <dbReference type="EMBL" id="EPZ34111.1"/>
    </source>
</evidence>
<dbReference type="Pfam" id="PF10300">
    <property type="entry name" value="Iml2-TPR_39"/>
    <property type="match status" value="1"/>
</dbReference>
<dbReference type="InterPro" id="IPR011990">
    <property type="entry name" value="TPR-like_helical_dom_sf"/>
</dbReference>
<keyword evidence="2" id="KW-1185">Reference proteome</keyword>
<organism evidence="1 2">
    <name type="scientific">Rozella allomycis (strain CSF55)</name>
    <dbReference type="NCBI Taxonomy" id="988480"/>
    <lineage>
        <taxon>Eukaryota</taxon>
        <taxon>Fungi</taxon>
        <taxon>Fungi incertae sedis</taxon>
        <taxon>Cryptomycota</taxon>
        <taxon>Cryptomycota incertae sedis</taxon>
        <taxon>Rozella</taxon>
    </lineage>
</organism>
<dbReference type="PANTHER" id="PTHR31859:SF1">
    <property type="entry name" value="TETRATRICOPEPTIDE REPEAT PROTEIN 39C"/>
    <property type="match status" value="1"/>
</dbReference>
<dbReference type="AlphaFoldDB" id="A0A075AV09"/>
<dbReference type="GO" id="GO:0005741">
    <property type="term" value="C:mitochondrial outer membrane"/>
    <property type="evidence" value="ECO:0007669"/>
    <property type="project" value="TreeGrafter"/>
</dbReference>
<reference evidence="1 2" key="1">
    <citation type="journal article" date="2013" name="Curr. Biol.">
        <title>Shared signatures of parasitism and phylogenomics unite Cryptomycota and microsporidia.</title>
        <authorList>
            <person name="James T.Y."/>
            <person name="Pelin A."/>
            <person name="Bonen L."/>
            <person name="Ahrendt S."/>
            <person name="Sain D."/>
            <person name="Corradi N."/>
            <person name="Stajich J.E."/>
        </authorList>
    </citation>
    <scope>NUCLEOTIDE SEQUENCE [LARGE SCALE GENOMIC DNA]</scope>
    <source>
        <strain evidence="1 2">CSF55</strain>
    </source>
</reference>
<sequence>MSSDADESNDEFQDAVETELSSTLSSPIYVNTFEADWSLTELAILQVEECVKLFLNSRFNEGEEILEKNFANSLFHSIGYSVILFIKSLMTFDPKDIQKALQVMKTTVDQAENERYKGGFIGGLTRQVMGQSVHNMKKMSTMQRHAELIHSEIFIVRAMLTLLADDGNGLMTFVKEGVNIRNSYFTYKASNELLSLAKSKGLIEQFDIHFISGVSFGLGMFNVMLSLLPSKVLKIFEIIGFSGDRKYGLSLLESASEKGGLRAEFCSLGLLLFHTVIGPHLQLHDYDLNTAQAILNKSLTLYPNSSLFLFFSGRLSFSKGCFKHAKREYEKSIASQSEWIQLHHICYWEMAVCSFHELEFSEAEKYFALLVRDNKWSKASYTYFLAISKYMQNDSGQMDKIKELMGSIANLTRKIAGKSIPIEKFVARKARTFSAQCNRLFFPVFEFLVLWNGFSRMSQEKLQQCWDMINNEITSGVQLTYDDICLSVLVKAIIARFIKTPQEDAGKLFQQFFDQESAIKFDHWMAPVAHMEFAKFCMSKGQFELAAEHLKLAKKNYKHYSLENSILIKIHNCKNKLFALSDKNQFAENDGNED</sequence>
<dbReference type="OrthoDB" id="43460at2759"/>
<dbReference type="GO" id="GO:0005829">
    <property type="term" value="C:cytosol"/>
    <property type="evidence" value="ECO:0007669"/>
    <property type="project" value="TreeGrafter"/>
</dbReference>
<dbReference type="OMA" id="GESHCHF"/>
<dbReference type="SUPFAM" id="SSF48452">
    <property type="entry name" value="TPR-like"/>
    <property type="match status" value="1"/>
</dbReference>
<protein>
    <recommendedName>
        <fullName evidence="3">Tetratricopeptide-like helical domain-containing protein</fullName>
    </recommendedName>
</protein>
<dbReference type="Gene3D" id="1.25.40.10">
    <property type="entry name" value="Tetratricopeptide repeat domain"/>
    <property type="match status" value="1"/>
</dbReference>
<evidence type="ECO:0000313" key="2">
    <source>
        <dbReference type="Proteomes" id="UP000030755"/>
    </source>
</evidence>
<proteinExistence type="predicted"/>
<dbReference type="Proteomes" id="UP000030755">
    <property type="component" value="Unassembled WGS sequence"/>
</dbReference>
<name>A0A075AV09_ROZAC</name>
<gene>
    <name evidence="1" type="ORF">O9G_003191</name>
</gene>